<dbReference type="SUPFAM" id="SSF48600">
    <property type="entry name" value="Chorismate mutase II"/>
    <property type="match status" value="1"/>
</dbReference>
<proteinExistence type="evidence at protein level"/>
<dbReference type="PDB" id="8PNJ">
    <property type="method" value="X-ray"/>
    <property type="resolution" value="2.35 A"/>
    <property type="chains" value="A=1-416"/>
</dbReference>
<comment type="similarity">
    <text evidence="1">Belongs to the bacterial solute-binding protein 3 family.</text>
</comment>
<organism evidence="6">
    <name type="scientific">Aequoribacter fuscus</name>
    <dbReference type="NCBI Taxonomy" id="2518989"/>
    <lineage>
        <taxon>Bacteria</taxon>
        <taxon>Pseudomonadati</taxon>
        <taxon>Pseudomonadota</taxon>
        <taxon>Gammaproteobacteria</taxon>
        <taxon>Cellvibrionales</taxon>
        <taxon>Halieaceae</taxon>
        <taxon>Aequoribacter</taxon>
    </lineage>
</organism>
<dbReference type="SUPFAM" id="SSF53850">
    <property type="entry name" value="Periplasmic binding protein-like II"/>
    <property type="match status" value="1"/>
</dbReference>
<dbReference type="AlphaFoldDB" id="A0AAX7FLT0"/>
<evidence type="ECO:0000256" key="4">
    <source>
        <dbReference type="SAM" id="SignalP"/>
    </source>
</evidence>
<dbReference type="Pfam" id="PF01817">
    <property type="entry name" value="CM_2"/>
    <property type="match status" value="1"/>
</dbReference>
<dbReference type="PANTHER" id="PTHR35936:SF19">
    <property type="entry name" value="AMINO-ACID-BINDING PROTEIN YXEM-RELATED"/>
    <property type="match status" value="1"/>
</dbReference>
<dbReference type="InterPro" id="IPR001638">
    <property type="entry name" value="Solute-binding_3/MltF_N"/>
</dbReference>
<evidence type="ECO:0000256" key="1">
    <source>
        <dbReference type="ARBA" id="ARBA00010333"/>
    </source>
</evidence>
<name>A0AAX7FLT0_9GAMM</name>
<keyword evidence="7" id="KW-0002">3D-structure</keyword>
<dbReference type="PANTHER" id="PTHR35936">
    <property type="entry name" value="MEMBRANE-BOUND LYTIC MUREIN TRANSGLYCOSYLASE F"/>
    <property type="match status" value="1"/>
</dbReference>
<reference evidence="7" key="1">
    <citation type="submission" date="2023-06" db="PDB data bank">
        <title>Structural analysis of chorismate mutase and cyclohexadienyl dehydratase from Pseudomonas aeruginosa.</title>
        <authorList>
            <person name="Khatanbaatar T."/>
            <person name="Cordara G."/>
            <person name="Krengel U."/>
        </authorList>
    </citation>
    <scope>X-RAY CRYSTALLOGRAPHY (2.35 ANGSTROMS) OF 1-416</scope>
    <scope>DISULFIDE BONDS</scope>
</reference>
<evidence type="ECO:0000259" key="5">
    <source>
        <dbReference type="PROSITE" id="PS51168"/>
    </source>
</evidence>
<feature type="domain" description="Chorismate mutase" evidence="5">
    <location>
        <begin position="9"/>
        <end position="99"/>
    </location>
</feature>
<evidence type="ECO:0007829" key="7">
    <source>
        <dbReference type="PDB" id="8PNJ"/>
    </source>
</evidence>
<evidence type="ECO:0000313" key="6">
    <source>
        <dbReference type="PDB" id="8PNJ"/>
    </source>
</evidence>
<evidence type="ECO:0000256" key="3">
    <source>
        <dbReference type="ARBA" id="ARBA00022729"/>
    </source>
</evidence>
<dbReference type="SMART" id="SM00062">
    <property type="entry name" value="PBPb"/>
    <property type="match status" value="1"/>
</dbReference>
<keyword evidence="3 4" id="KW-0732">Signal</keyword>
<dbReference type="EC" id="5.4.99.5" evidence="2"/>
<dbReference type="GO" id="GO:0004106">
    <property type="term" value="F:chorismate mutase activity"/>
    <property type="evidence" value="ECO:0007669"/>
    <property type="project" value="UniProtKB-EC"/>
</dbReference>
<dbReference type="InterPro" id="IPR036263">
    <property type="entry name" value="Chorismate_II_sf"/>
</dbReference>
<feature type="chain" id="PRO_5044191047" description="chorismate mutase" evidence="4">
    <location>
        <begin position="23"/>
        <end position="424"/>
    </location>
</feature>
<protein>
    <recommendedName>
        <fullName evidence="2">chorismate mutase</fullName>
        <ecNumber evidence="2">5.4.99.5</ecNumber>
    </recommendedName>
</protein>
<accession>A0AAX7FLT0</accession>
<gene>
    <name evidence="6" type="ORF">EYZ66_08225</name>
</gene>
<feature type="signal peptide" evidence="4">
    <location>
        <begin position="1"/>
        <end position="22"/>
    </location>
</feature>
<dbReference type="PROSITE" id="PS51168">
    <property type="entry name" value="CHORISMATE_MUT_2"/>
    <property type="match status" value="1"/>
</dbReference>
<dbReference type="SMART" id="SM00830">
    <property type="entry name" value="CM_2"/>
    <property type="match status" value="1"/>
</dbReference>
<dbReference type="Gene3D" id="1.20.59.10">
    <property type="entry name" value="Chorismate mutase"/>
    <property type="match status" value="1"/>
</dbReference>
<dbReference type="Pfam" id="PF00497">
    <property type="entry name" value="SBP_bac_3"/>
    <property type="match status" value="1"/>
</dbReference>
<feature type="disulfide bond" evidence="7">
    <location>
        <begin position="286"/>
        <end position="365"/>
    </location>
</feature>
<sequence>MRKPRHITALLFCLLTSLTSVADNHSEQTLYQLMSERLALMPEVAKYKWHHNLPIEDLAREAMVLERTVSRTTVLDPIHTKTFFGLQMTAAKAIQANVFQSLTNTDVVASDVRSLNDDLRPKLTLLGDQIIEQLLISYQNGTPLNRAHFDAHFAHFELNPQIKDGLFKSLELVLTPPNLDPRDTLARLEKDKTLRVGVTLDYEPFSYQDNEGNRAGIDIELATALAKEFGYRIVWVKTSWPTLMADAEDNLFDIALSGISITAQRQHRMMFSAPYHTGGKTAIGRCSSVDELNTLALIDRAETRIIVNPGGTNERFVRSALTNASIRIHPDNRTIFNELVSGTADAMFTDSIEAQLQATKHPSLCVLLDQPLTFQQKGILLQPDPELKKRIDTWLLDYLSSHDVSALFSKHGVDPDLEHHHHHH</sequence>
<dbReference type="InterPro" id="IPR036979">
    <property type="entry name" value="CM_dom_sf"/>
</dbReference>
<dbReference type="SMR" id="A0AAX7FLT0"/>
<dbReference type="GO" id="GO:0046417">
    <property type="term" value="P:chorismate metabolic process"/>
    <property type="evidence" value="ECO:0007669"/>
    <property type="project" value="InterPro"/>
</dbReference>
<dbReference type="Gene3D" id="3.40.190.10">
    <property type="entry name" value="Periplasmic binding protein-like II"/>
    <property type="match status" value="2"/>
</dbReference>
<dbReference type="InterPro" id="IPR002701">
    <property type="entry name" value="CM_II_prokaryot"/>
</dbReference>
<evidence type="ECO:0000256" key="2">
    <source>
        <dbReference type="ARBA" id="ARBA00012404"/>
    </source>
</evidence>